<keyword evidence="1" id="KW-0472">Membrane</keyword>
<dbReference type="AlphaFoldDB" id="A0AAP0HV97"/>
<sequence>MWTALQACLSFFHSFSSFLSKREDALRFIILVFFVPLFSINILLSDHTLPFHNPLPVKLRRDRPHFSVLSAPTSVAAQVRLLSNLGCKSFEKGRRQRFFKVRRRQRGGIIVSESKSQAEFIVVFTDQETFWLARICKKVCEAGDKAQRESLRKNGASNMFDVLNDTRGKALKTWKLVGQASQAIIIPEGSRDGGCEDWIWELNTTSMVINKRLRAASPKILKRTQLVKVNYLIFTLDTTKTTVVISSESNLKD</sequence>
<feature type="transmembrane region" description="Helical" evidence="1">
    <location>
        <begin position="26"/>
        <end position="44"/>
    </location>
</feature>
<proteinExistence type="predicted"/>
<comment type="caution">
    <text evidence="2">The sequence shown here is derived from an EMBL/GenBank/DDBJ whole genome shotgun (WGS) entry which is preliminary data.</text>
</comment>
<keyword evidence="3" id="KW-1185">Reference proteome</keyword>
<keyword evidence="1" id="KW-1133">Transmembrane helix</keyword>
<protein>
    <submittedName>
        <fullName evidence="2">Uncharacterized protein</fullName>
    </submittedName>
</protein>
<evidence type="ECO:0000313" key="3">
    <source>
        <dbReference type="Proteomes" id="UP001417504"/>
    </source>
</evidence>
<organism evidence="2 3">
    <name type="scientific">Stephania japonica</name>
    <dbReference type="NCBI Taxonomy" id="461633"/>
    <lineage>
        <taxon>Eukaryota</taxon>
        <taxon>Viridiplantae</taxon>
        <taxon>Streptophyta</taxon>
        <taxon>Embryophyta</taxon>
        <taxon>Tracheophyta</taxon>
        <taxon>Spermatophyta</taxon>
        <taxon>Magnoliopsida</taxon>
        <taxon>Ranunculales</taxon>
        <taxon>Menispermaceae</taxon>
        <taxon>Menispermoideae</taxon>
        <taxon>Cissampelideae</taxon>
        <taxon>Stephania</taxon>
    </lineage>
</organism>
<keyword evidence="1" id="KW-0812">Transmembrane</keyword>
<evidence type="ECO:0000256" key="1">
    <source>
        <dbReference type="SAM" id="Phobius"/>
    </source>
</evidence>
<dbReference type="EMBL" id="JBBNAE010000008">
    <property type="protein sequence ID" value="KAK9102748.1"/>
    <property type="molecule type" value="Genomic_DNA"/>
</dbReference>
<dbReference type="Proteomes" id="UP001417504">
    <property type="component" value="Unassembled WGS sequence"/>
</dbReference>
<name>A0AAP0HV97_9MAGN</name>
<accession>A0AAP0HV97</accession>
<reference evidence="2 3" key="1">
    <citation type="submission" date="2024-01" db="EMBL/GenBank/DDBJ databases">
        <title>Genome assemblies of Stephania.</title>
        <authorList>
            <person name="Yang L."/>
        </authorList>
    </citation>
    <scope>NUCLEOTIDE SEQUENCE [LARGE SCALE GENOMIC DNA]</scope>
    <source>
        <strain evidence="2">QJT</strain>
        <tissue evidence="2">Leaf</tissue>
    </source>
</reference>
<evidence type="ECO:0000313" key="2">
    <source>
        <dbReference type="EMBL" id="KAK9102748.1"/>
    </source>
</evidence>
<gene>
    <name evidence="2" type="ORF">Sjap_020002</name>
</gene>